<feature type="compositionally biased region" description="Basic and acidic residues" evidence="1">
    <location>
        <begin position="203"/>
        <end position="217"/>
    </location>
</feature>
<feature type="compositionally biased region" description="Low complexity" evidence="1">
    <location>
        <begin position="91"/>
        <end position="130"/>
    </location>
</feature>
<dbReference type="EMBL" id="SEOQ01000685">
    <property type="protein sequence ID" value="TFY58391.1"/>
    <property type="molecule type" value="Genomic_DNA"/>
</dbReference>
<proteinExistence type="predicted"/>
<name>A0A4Y9YAA9_9AGAM</name>
<dbReference type="Proteomes" id="UP000298327">
    <property type="component" value="Unassembled WGS sequence"/>
</dbReference>
<keyword evidence="3" id="KW-1185">Reference proteome</keyword>
<evidence type="ECO:0000256" key="1">
    <source>
        <dbReference type="SAM" id="MobiDB-lite"/>
    </source>
</evidence>
<reference evidence="2 3" key="1">
    <citation type="submission" date="2019-02" db="EMBL/GenBank/DDBJ databases">
        <title>Genome sequencing of the rare red list fungi Dentipellis fragilis.</title>
        <authorList>
            <person name="Buettner E."/>
            <person name="Kellner H."/>
        </authorList>
    </citation>
    <scope>NUCLEOTIDE SEQUENCE [LARGE SCALE GENOMIC DNA]</scope>
    <source>
        <strain evidence="2 3">DSM 105465</strain>
    </source>
</reference>
<dbReference type="OrthoDB" id="3270371at2759"/>
<dbReference type="AlphaFoldDB" id="A0A4Y9YAA9"/>
<feature type="compositionally biased region" description="Pro residues" evidence="1">
    <location>
        <begin position="27"/>
        <end position="37"/>
    </location>
</feature>
<gene>
    <name evidence="2" type="ORF">EVG20_g8167</name>
</gene>
<organism evidence="2 3">
    <name type="scientific">Dentipellis fragilis</name>
    <dbReference type="NCBI Taxonomy" id="205917"/>
    <lineage>
        <taxon>Eukaryota</taxon>
        <taxon>Fungi</taxon>
        <taxon>Dikarya</taxon>
        <taxon>Basidiomycota</taxon>
        <taxon>Agaricomycotina</taxon>
        <taxon>Agaricomycetes</taxon>
        <taxon>Russulales</taxon>
        <taxon>Hericiaceae</taxon>
        <taxon>Dentipellis</taxon>
    </lineage>
</organism>
<sequence>MVLAFVRLHRDSQLNRDRDGETHALPPHRPPPSAIPHPHPRHAQHGFEAFTPHHGPTAASSSSSWRTHAPTAPAPVKEQAPIPIKERRSASPHYTHSRSPSSSSLSDASTASWRDRSTAPSTAASSIPASPEKRVAELSHFTTVARAQADVVKTSPTPARTRVGPAVYQVTDLLRLASSPLVGVTEAAHAVLEEHVSHQVWRRGRDFKISRPNDGGRPKRRAQRSTAPSTDSESN</sequence>
<feature type="region of interest" description="Disordered" evidence="1">
    <location>
        <begin position="9"/>
        <end position="132"/>
    </location>
</feature>
<evidence type="ECO:0000313" key="3">
    <source>
        <dbReference type="Proteomes" id="UP000298327"/>
    </source>
</evidence>
<feature type="compositionally biased region" description="Basic and acidic residues" evidence="1">
    <location>
        <begin position="9"/>
        <end position="22"/>
    </location>
</feature>
<comment type="caution">
    <text evidence="2">The sequence shown here is derived from an EMBL/GenBank/DDBJ whole genome shotgun (WGS) entry which is preliminary data.</text>
</comment>
<feature type="compositionally biased region" description="Polar residues" evidence="1">
    <location>
        <begin position="224"/>
        <end position="235"/>
    </location>
</feature>
<accession>A0A4Y9YAA9</accession>
<evidence type="ECO:0000313" key="2">
    <source>
        <dbReference type="EMBL" id="TFY58391.1"/>
    </source>
</evidence>
<feature type="region of interest" description="Disordered" evidence="1">
    <location>
        <begin position="203"/>
        <end position="235"/>
    </location>
</feature>
<protein>
    <submittedName>
        <fullName evidence="2">Uncharacterized protein</fullName>
    </submittedName>
</protein>